<keyword evidence="2" id="KW-0645">Protease</keyword>
<keyword evidence="3" id="KW-1185">Reference proteome</keyword>
<keyword evidence="2" id="KW-0378">Hydrolase</keyword>
<reference evidence="2 3" key="1">
    <citation type="submission" date="2018-04" db="EMBL/GenBank/DDBJ databases">
        <title>Genomic Encyclopedia of Archaeal and Bacterial Type Strains, Phase II (KMG-II): from individual species to whole genera.</title>
        <authorList>
            <person name="Goeker M."/>
        </authorList>
    </citation>
    <scope>NUCLEOTIDE SEQUENCE [LARGE SCALE GENOMIC DNA]</scope>
    <source>
        <strain evidence="2 3">DSM 26809</strain>
    </source>
</reference>
<keyword evidence="1" id="KW-0732">Signal</keyword>
<evidence type="ECO:0000256" key="1">
    <source>
        <dbReference type="SAM" id="SignalP"/>
    </source>
</evidence>
<accession>A0A2T5JBC2</accession>
<dbReference type="SUPFAM" id="SSF49464">
    <property type="entry name" value="Carboxypeptidase regulatory domain-like"/>
    <property type="match status" value="1"/>
</dbReference>
<keyword evidence="2" id="KW-0121">Carboxypeptidase</keyword>
<gene>
    <name evidence="2" type="ORF">C8P68_103322</name>
</gene>
<dbReference type="Gene3D" id="2.60.40.1120">
    <property type="entry name" value="Carboxypeptidase-like, regulatory domain"/>
    <property type="match status" value="1"/>
</dbReference>
<dbReference type="AlphaFoldDB" id="A0A2T5JBC2"/>
<name>A0A2T5JBC2_9SPHI</name>
<dbReference type="Pfam" id="PF13715">
    <property type="entry name" value="CarbopepD_reg_2"/>
    <property type="match status" value="1"/>
</dbReference>
<proteinExistence type="predicted"/>
<feature type="signal peptide" evidence="1">
    <location>
        <begin position="1"/>
        <end position="31"/>
    </location>
</feature>
<dbReference type="GO" id="GO:0004180">
    <property type="term" value="F:carboxypeptidase activity"/>
    <property type="evidence" value="ECO:0007669"/>
    <property type="project" value="UniProtKB-KW"/>
</dbReference>
<protein>
    <submittedName>
        <fullName evidence="2">Carboxypeptidase-like protein</fullName>
    </submittedName>
</protein>
<sequence length="430" mass="48355">MSSLVLSRKSVITLRFFVFMAMLCFCAIANAQTQRTIKISGKVSAADDGQPIRQVTITIDKKGVGTSTNASGEFLLFIPLTNLNDTLRISCIGYKTRQLPANSLKDGQHLNLSLEKSATDLKEVTITFYDAHKILAKALSRIPENYINHPHILRGFYRMYSYTDTIPLQLSEAVFDVYNFGYADKRADVFRLIKARNAKNDRDMEFLEVGQKPNSIFADDVINHLFSVGFLNEEGIQHHDFEVQGVVDYQGYRAFQINFKGKKGVEDATYHGKIYIDTKSYAFIGFDYGLNLSAANYLVPGSLIAQALTKKMACDVTVKQDHVEVNYQQVGKSWVLAKVNTENTLAITDSASSFHLKPHIRFNYQVTSVDTVAKESLSGKMGRFESINEHDSSISSSFWNDYNILLSDENAEGIFQKIKKINTESKKTSK</sequence>
<dbReference type="InterPro" id="IPR008969">
    <property type="entry name" value="CarboxyPept-like_regulatory"/>
</dbReference>
<feature type="chain" id="PRO_5015662989" evidence="1">
    <location>
        <begin position="32"/>
        <end position="430"/>
    </location>
</feature>
<dbReference type="Proteomes" id="UP000244168">
    <property type="component" value="Unassembled WGS sequence"/>
</dbReference>
<dbReference type="EMBL" id="QAOQ01000003">
    <property type="protein sequence ID" value="PTQ98162.1"/>
    <property type="molecule type" value="Genomic_DNA"/>
</dbReference>
<evidence type="ECO:0000313" key="2">
    <source>
        <dbReference type="EMBL" id="PTQ98162.1"/>
    </source>
</evidence>
<evidence type="ECO:0000313" key="3">
    <source>
        <dbReference type="Proteomes" id="UP000244168"/>
    </source>
</evidence>
<dbReference type="OrthoDB" id="9793489at2"/>
<organism evidence="2 3">
    <name type="scientific">Mucilaginibacter yixingensis</name>
    <dbReference type="NCBI Taxonomy" id="1295612"/>
    <lineage>
        <taxon>Bacteria</taxon>
        <taxon>Pseudomonadati</taxon>
        <taxon>Bacteroidota</taxon>
        <taxon>Sphingobacteriia</taxon>
        <taxon>Sphingobacteriales</taxon>
        <taxon>Sphingobacteriaceae</taxon>
        <taxon>Mucilaginibacter</taxon>
    </lineage>
</organism>
<comment type="caution">
    <text evidence="2">The sequence shown here is derived from an EMBL/GenBank/DDBJ whole genome shotgun (WGS) entry which is preliminary data.</text>
</comment>